<dbReference type="EMBL" id="WNKW01000004">
    <property type="protein sequence ID" value="MTW34348.1"/>
    <property type="molecule type" value="Genomic_DNA"/>
</dbReference>
<dbReference type="InterPro" id="IPR000667">
    <property type="entry name" value="Peptidase_S13"/>
</dbReference>
<comment type="similarity">
    <text evidence="1">Belongs to the peptidase S13 family.</text>
</comment>
<dbReference type="SUPFAM" id="SSF56601">
    <property type="entry name" value="beta-lactamase/transpeptidase-like"/>
    <property type="match status" value="1"/>
</dbReference>
<evidence type="ECO:0000256" key="1">
    <source>
        <dbReference type="ARBA" id="ARBA00006096"/>
    </source>
</evidence>
<evidence type="ECO:0000313" key="5">
    <source>
        <dbReference type="Proteomes" id="UP000735592"/>
    </source>
</evidence>
<dbReference type="PRINTS" id="PR00922">
    <property type="entry name" value="DADACBPTASE3"/>
</dbReference>
<dbReference type="Proteomes" id="UP000735592">
    <property type="component" value="Unassembled WGS sequence"/>
</dbReference>
<evidence type="ECO:0000256" key="2">
    <source>
        <dbReference type="ARBA" id="ARBA00022801"/>
    </source>
</evidence>
<dbReference type="PANTHER" id="PTHR30023">
    <property type="entry name" value="D-ALANYL-D-ALANINE CARBOXYPEPTIDASE"/>
    <property type="match status" value="1"/>
</dbReference>
<dbReference type="NCBIfam" id="TIGR00666">
    <property type="entry name" value="PBP4"/>
    <property type="match status" value="1"/>
</dbReference>
<comment type="caution">
    <text evidence="4">The sequence shown here is derived from an EMBL/GenBank/DDBJ whole genome shotgun (WGS) entry which is preliminary data.</text>
</comment>
<protein>
    <submittedName>
        <fullName evidence="4">D-alanyl-D-alanine carboxypeptidase/D-alanyl-D-alanine-endopeptidase</fullName>
        <ecNumber evidence="4">3.4.16.4</ecNumber>
    </submittedName>
</protein>
<reference evidence="4 5" key="1">
    <citation type="submission" date="2019-11" db="EMBL/GenBank/DDBJ databases">
        <title>Type strains purchased from KCTC, JCM and DSMZ.</title>
        <authorList>
            <person name="Lu H."/>
        </authorList>
    </citation>
    <scope>NUCLEOTIDE SEQUENCE [LARGE SCALE GENOMIC DNA]</scope>
    <source>
        <strain evidence="4 5">DSM 103461</strain>
    </source>
</reference>
<feature type="signal peptide" evidence="3">
    <location>
        <begin position="1"/>
        <end position="24"/>
    </location>
</feature>
<evidence type="ECO:0000256" key="3">
    <source>
        <dbReference type="SAM" id="SignalP"/>
    </source>
</evidence>
<keyword evidence="3" id="KW-0732">Signal</keyword>
<evidence type="ECO:0000313" key="4">
    <source>
        <dbReference type="EMBL" id="MTW34348.1"/>
    </source>
</evidence>
<sequence>MLLRRTILAALFTATAVLTRGAMAADLPEAISTLLSTANIPQQAAGIVVMRGNQTLIDHNSSQSMQPASTMKLITTLAALEQLGPAFRARTELGTTADIDHGVLKGDLIVRGGADVDLNEDVLLHLLQALRNQGIRKIKGDVILDRQLFQPARPDLGQPPFDEFPWAYYNVIPDALLTHSNLLRVELRASASELSVVMLPELEQVSVKADLQLVDAPCASWEKDWRTPEVRRRGDQLTVILHGRYPRNCNRSTSLDVLDHHDFLARLLRAQWRKLGGSLSGEVREAEAAGLAPDSRLLAEHQSRSLPEVLRDVNKHSDNTLARTVYLMLGSLQADAALGSKPLPADDSVASTQMRADLAIRGWLQSQRISADGLVLENGSGLSRLERATPAQMAAVLQAGLRSPWMPEFLAALPIAGTDGTMRKRLKDSPATRRARIKTGTLNGITAIAGYVYDAANQPCVVVAFLNDEHVAGGAGRNVLDGLIEWVARSAP</sequence>
<dbReference type="InterPro" id="IPR012338">
    <property type="entry name" value="Beta-lactam/transpept-like"/>
</dbReference>
<dbReference type="Pfam" id="PF02113">
    <property type="entry name" value="Peptidase_S13"/>
    <property type="match status" value="1"/>
</dbReference>
<name>A0ABW9ST34_9BURK</name>
<keyword evidence="2 4" id="KW-0378">Hydrolase</keyword>
<proteinExistence type="inferred from homology"/>
<dbReference type="Gene3D" id="3.40.710.10">
    <property type="entry name" value="DD-peptidase/beta-lactamase superfamily"/>
    <property type="match status" value="2"/>
</dbReference>
<dbReference type="GO" id="GO:0009002">
    <property type="term" value="F:serine-type D-Ala-D-Ala carboxypeptidase activity"/>
    <property type="evidence" value="ECO:0007669"/>
    <property type="project" value="UniProtKB-EC"/>
</dbReference>
<accession>A0ABW9ST34</accession>
<dbReference type="RefSeq" id="WP_155435706.1">
    <property type="nucleotide sequence ID" value="NZ_JBHLXK010000002.1"/>
</dbReference>
<feature type="chain" id="PRO_5047504266" evidence="3">
    <location>
        <begin position="25"/>
        <end position="492"/>
    </location>
</feature>
<gene>
    <name evidence="4" type="primary">dacB</name>
    <name evidence="4" type="ORF">GM655_16185</name>
</gene>
<dbReference type="Gene3D" id="3.50.80.20">
    <property type="entry name" value="D-Ala-D-Ala carboxypeptidase C, peptidase S13"/>
    <property type="match status" value="1"/>
</dbReference>
<organism evidence="4 5">
    <name type="scientific">Pseudoduganella danionis</name>
    <dbReference type="NCBI Taxonomy" id="1890295"/>
    <lineage>
        <taxon>Bacteria</taxon>
        <taxon>Pseudomonadati</taxon>
        <taxon>Pseudomonadota</taxon>
        <taxon>Betaproteobacteria</taxon>
        <taxon>Burkholderiales</taxon>
        <taxon>Oxalobacteraceae</taxon>
        <taxon>Telluria group</taxon>
        <taxon>Pseudoduganella</taxon>
    </lineage>
</organism>
<dbReference type="PANTHER" id="PTHR30023:SF0">
    <property type="entry name" value="PENICILLIN-SENSITIVE CARBOXYPEPTIDASE A"/>
    <property type="match status" value="1"/>
</dbReference>
<dbReference type="EC" id="3.4.16.4" evidence="4"/>
<keyword evidence="4" id="KW-0121">Carboxypeptidase</keyword>
<keyword evidence="4" id="KW-0645">Protease</keyword>
<keyword evidence="5" id="KW-1185">Reference proteome</keyword>